<reference evidence="1 2" key="1">
    <citation type="submission" date="2014-05" db="EMBL/GenBank/DDBJ databases">
        <authorList>
            <person name="Rizzardi K."/>
            <person name="Winiecka-Krusnell J."/>
            <person name="Ramliden M."/>
            <person name="Alm E."/>
            <person name="Andersson S."/>
            <person name="Byfors S."/>
        </authorList>
    </citation>
    <scope>NUCLEOTIDE SEQUENCE [LARGE SCALE GENOMIC DNA]</scope>
    <source>
        <strain evidence="1 2">LEGN</strain>
    </source>
</reference>
<dbReference type="EMBL" id="JNCF01000021">
    <property type="protein sequence ID" value="KGP63251.1"/>
    <property type="molecule type" value="Genomic_DNA"/>
</dbReference>
<organism evidence="1 2">
    <name type="scientific">Legionella norrlandica</name>
    <dbReference type="NCBI Taxonomy" id="1498499"/>
    <lineage>
        <taxon>Bacteria</taxon>
        <taxon>Pseudomonadati</taxon>
        <taxon>Pseudomonadota</taxon>
        <taxon>Gammaproteobacteria</taxon>
        <taxon>Legionellales</taxon>
        <taxon>Legionellaceae</taxon>
        <taxon>Legionella</taxon>
    </lineage>
</organism>
<evidence type="ECO:0008006" key="3">
    <source>
        <dbReference type="Google" id="ProtNLM"/>
    </source>
</evidence>
<proteinExistence type="predicted"/>
<sequence length="114" mass="13283">MNEISENQTQEELTKFDANIPENIIKLDRKLKDILHDVEIKLNDPSSYPGEDKEIYIQKLNRLYEEITDTISRLETMVSIVNSQSDEFKKEFYESAVMKEFNESVAASFAKLSE</sequence>
<dbReference type="Proteomes" id="UP000054422">
    <property type="component" value="Unassembled WGS sequence"/>
</dbReference>
<protein>
    <recommendedName>
        <fullName evidence="3">Coiled-coil protein</fullName>
    </recommendedName>
</protein>
<name>A0A0A2SU45_9GAMM</name>
<accession>A0A0A2SU45</accession>
<comment type="caution">
    <text evidence="1">The sequence shown here is derived from an EMBL/GenBank/DDBJ whole genome shotgun (WGS) entry which is preliminary data.</text>
</comment>
<gene>
    <name evidence="1" type="ORF">EP47_02885</name>
</gene>
<keyword evidence="2" id="KW-1185">Reference proteome</keyword>
<evidence type="ECO:0000313" key="2">
    <source>
        <dbReference type="Proteomes" id="UP000054422"/>
    </source>
</evidence>
<evidence type="ECO:0000313" key="1">
    <source>
        <dbReference type="EMBL" id="KGP63251.1"/>
    </source>
</evidence>
<dbReference type="RefSeq" id="WP_035889253.1">
    <property type="nucleotide sequence ID" value="NZ_JNCF01000021.1"/>
</dbReference>
<dbReference type="AlphaFoldDB" id="A0A0A2SU45"/>
<dbReference type="OrthoDB" id="5645914at2"/>